<dbReference type="AlphaFoldDB" id="A0A268NZ11"/>
<dbReference type="SUPFAM" id="SSF47090">
    <property type="entry name" value="PGBD-like"/>
    <property type="match status" value="3"/>
</dbReference>
<dbReference type="Gene3D" id="1.10.101.10">
    <property type="entry name" value="PGBD-like superfamily/PGBD"/>
    <property type="match status" value="3"/>
</dbReference>
<gene>
    <name evidence="2" type="ORF">CHH72_10280</name>
</gene>
<feature type="domain" description="Peptidoglycan binding-like" evidence="1">
    <location>
        <begin position="83"/>
        <end position="139"/>
    </location>
</feature>
<comment type="caution">
    <text evidence="2">The sequence shown here is derived from an EMBL/GenBank/DDBJ whole genome shotgun (WGS) entry which is preliminary data.</text>
</comment>
<protein>
    <recommendedName>
        <fullName evidence="1">Peptidoglycan binding-like domain-containing protein</fullName>
    </recommendedName>
</protein>
<feature type="domain" description="Peptidoglycan binding-like" evidence="1">
    <location>
        <begin position="18"/>
        <end position="72"/>
    </location>
</feature>
<dbReference type="InterPro" id="IPR036366">
    <property type="entry name" value="PGBDSf"/>
</dbReference>
<accession>A0A268NZ11</accession>
<evidence type="ECO:0000313" key="2">
    <source>
        <dbReference type="EMBL" id="PAE88757.1"/>
    </source>
</evidence>
<dbReference type="InterPro" id="IPR002477">
    <property type="entry name" value="Peptidoglycan-bd-like"/>
</dbReference>
<feature type="domain" description="Peptidoglycan binding-like" evidence="1">
    <location>
        <begin position="153"/>
        <end position="211"/>
    </location>
</feature>
<dbReference type="Proteomes" id="UP000216207">
    <property type="component" value="Unassembled WGS sequence"/>
</dbReference>
<dbReference type="RefSeq" id="WP_095326565.1">
    <property type="nucleotide sequence ID" value="NZ_JAUPFF010000001.1"/>
</dbReference>
<sequence>MEIDNQVVNSEAKKRWIKMVQKQLIRENPSALPNYGVDGHYGPETTDWVQRFQERKGLQVDGVAGPETLRRLRADIVQRPDSSGNGVEILQEDLLFFYIQQSTVDGNYGPGTTQGVRDFQFLNNLVVDGIAGPNTLKKMDELLTTIMVQSGDTGSLVRRIQHQLNEQDRADISIEVDGSFGPATKSAVEAFQEATEQRVDGIAGPVTMNLLDFQAYQPIERGEFVQFLDNVGLDLGIEEVSDKNSFRSELEGHSAIQDVLPDGNIEDLQVMQYNMGGETFYLASFSIESSSSVYVHASFTSDRDLDVVAVVNIEGDLYENDATLTTYDVDGEVIEEFTQTILEFTNDSLDIQKEISQAISEYSEVIQIYVDFNDFVCSARKYIIIEAVCIGLPWALGVSIPAFGTLAGIGLVAACNIITGPFVDDLLEEDCG</sequence>
<dbReference type="EMBL" id="NPCC01000012">
    <property type="protein sequence ID" value="PAE88757.1"/>
    <property type="molecule type" value="Genomic_DNA"/>
</dbReference>
<name>A0A268NZ11_SHOCL</name>
<evidence type="ECO:0000259" key="1">
    <source>
        <dbReference type="Pfam" id="PF01471"/>
    </source>
</evidence>
<dbReference type="InterPro" id="IPR036365">
    <property type="entry name" value="PGBD-like_sf"/>
</dbReference>
<dbReference type="Pfam" id="PF01471">
    <property type="entry name" value="PG_binding_1"/>
    <property type="match status" value="3"/>
</dbReference>
<proteinExistence type="predicted"/>
<organism evidence="2 3">
    <name type="scientific">Shouchella clausii</name>
    <name type="common">Alkalihalobacillus clausii</name>
    <dbReference type="NCBI Taxonomy" id="79880"/>
    <lineage>
        <taxon>Bacteria</taxon>
        <taxon>Bacillati</taxon>
        <taxon>Bacillota</taxon>
        <taxon>Bacilli</taxon>
        <taxon>Bacillales</taxon>
        <taxon>Bacillaceae</taxon>
        <taxon>Shouchella</taxon>
    </lineage>
</organism>
<reference evidence="2 3" key="1">
    <citation type="submission" date="2017-07" db="EMBL/GenBank/DDBJ databases">
        <title>Isolation and whole genome analysis of endospore-forming bacteria from heroin.</title>
        <authorList>
            <person name="Kalinowski J."/>
            <person name="Ahrens B."/>
            <person name="Al-Dilaimi A."/>
            <person name="Winkler A."/>
            <person name="Wibberg D."/>
            <person name="Schleenbecker U."/>
            <person name="Ruckert C."/>
            <person name="Wolfel R."/>
            <person name="Grass G."/>
        </authorList>
    </citation>
    <scope>NUCLEOTIDE SEQUENCE [LARGE SCALE GENOMIC DNA]</scope>
    <source>
        <strain evidence="2 3">7539</strain>
    </source>
</reference>
<evidence type="ECO:0000313" key="3">
    <source>
        <dbReference type="Proteomes" id="UP000216207"/>
    </source>
</evidence>